<keyword evidence="1" id="KW-0547">Nucleotide-binding</keyword>
<name>A0A2T9ZAP8_9FUNG</name>
<dbReference type="InterPro" id="IPR010614">
    <property type="entry name" value="RAD3-like_helicase_DEAD"/>
</dbReference>
<keyword evidence="6" id="KW-1185">Reference proteome</keyword>
<dbReference type="Gene3D" id="3.40.50.300">
    <property type="entry name" value="P-loop containing nucleotide triphosphate hydrolases"/>
    <property type="match status" value="1"/>
</dbReference>
<dbReference type="OrthoDB" id="272481at2759"/>
<dbReference type="GO" id="GO:0005524">
    <property type="term" value="F:ATP binding"/>
    <property type="evidence" value="ECO:0007669"/>
    <property type="project" value="UniProtKB-KW"/>
</dbReference>
<gene>
    <name evidence="5" type="ORF">BB560_003914</name>
</gene>
<accession>A0A2T9ZAP8</accession>
<dbReference type="InterPro" id="IPR027417">
    <property type="entry name" value="P-loop_NTPase"/>
</dbReference>
<dbReference type="SUPFAM" id="SSF52540">
    <property type="entry name" value="P-loop containing nucleoside triphosphate hydrolases"/>
    <property type="match status" value="1"/>
</dbReference>
<dbReference type="InterPro" id="IPR045028">
    <property type="entry name" value="DinG/Rad3-like"/>
</dbReference>
<dbReference type="Proteomes" id="UP000245609">
    <property type="component" value="Unassembled WGS sequence"/>
</dbReference>
<dbReference type="GO" id="GO:0016787">
    <property type="term" value="F:hydrolase activity"/>
    <property type="evidence" value="ECO:0007669"/>
    <property type="project" value="UniProtKB-KW"/>
</dbReference>
<evidence type="ECO:0000256" key="3">
    <source>
        <dbReference type="ARBA" id="ARBA00022840"/>
    </source>
</evidence>
<evidence type="ECO:0000256" key="1">
    <source>
        <dbReference type="ARBA" id="ARBA00022741"/>
    </source>
</evidence>
<proteinExistence type="predicted"/>
<dbReference type="GO" id="GO:0003678">
    <property type="term" value="F:DNA helicase activity"/>
    <property type="evidence" value="ECO:0007669"/>
    <property type="project" value="InterPro"/>
</dbReference>
<feature type="domain" description="Helicase ATP-binding" evidence="4">
    <location>
        <begin position="1"/>
        <end position="95"/>
    </location>
</feature>
<sequence length="95" mass="10897">MCDLKRSIDNKNHCLLEMPSGTGKTISLLSLTIAYQQHYPDRRKIVYCSRTVPEIDKALAELKRLIKYRRENGCKDDGFLGLGLTSRRNLCLNPK</sequence>
<dbReference type="GO" id="GO:0045951">
    <property type="term" value="P:positive regulation of mitotic recombination"/>
    <property type="evidence" value="ECO:0007669"/>
    <property type="project" value="TreeGrafter"/>
</dbReference>
<comment type="caution">
    <text evidence="5">The sequence shown here is derived from an EMBL/GenBank/DDBJ whole genome shotgun (WGS) entry which is preliminary data.</text>
</comment>
<dbReference type="InterPro" id="IPR014013">
    <property type="entry name" value="Helic_SF1/SF2_ATP-bd_DinG/Rad3"/>
</dbReference>
<dbReference type="PROSITE" id="PS51193">
    <property type="entry name" value="HELICASE_ATP_BIND_2"/>
    <property type="match status" value="1"/>
</dbReference>
<dbReference type="GO" id="GO:0005634">
    <property type="term" value="C:nucleus"/>
    <property type="evidence" value="ECO:0007669"/>
    <property type="project" value="TreeGrafter"/>
</dbReference>
<evidence type="ECO:0000256" key="2">
    <source>
        <dbReference type="ARBA" id="ARBA00022801"/>
    </source>
</evidence>
<keyword evidence="2" id="KW-0378">Hydrolase</keyword>
<dbReference type="PANTHER" id="PTHR11472">
    <property type="entry name" value="DNA REPAIR DEAD HELICASE RAD3/XP-D SUBFAMILY MEMBER"/>
    <property type="match status" value="1"/>
</dbReference>
<evidence type="ECO:0000313" key="5">
    <source>
        <dbReference type="EMBL" id="PVV01658.1"/>
    </source>
</evidence>
<dbReference type="Pfam" id="PF06733">
    <property type="entry name" value="DEAD_2"/>
    <property type="match status" value="1"/>
</dbReference>
<keyword evidence="3" id="KW-0067">ATP-binding</keyword>
<dbReference type="AlphaFoldDB" id="A0A2T9ZAP8"/>
<feature type="non-terminal residue" evidence="5">
    <location>
        <position position="95"/>
    </location>
</feature>
<evidence type="ECO:0000259" key="4">
    <source>
        <dbReference type="PROSITE" id="PS51193"/>
    </source>
</evidence>
<reference evidence="5 6" key="1">
    <citation type="journal article" date="2018" name="MBio">
        <title>Comparative Genomics Reveals the Core Gene Toolbox for the Fungus-Insect Symbiosis.</title>
        <authorList>
            <person name="Wang Y."/>
            <person name="Stata M."/>
            <person name="Wang W."/>
            <person name="Stajich J.E."/>
            <person name="White M.M."/>
            <person name="Moncalvo J.M."/>
        </authorList>
    </citation>
    <scope>NUCLEOTIDE SEQUENCE [LARGE SCALE GENOMIC DNA]</scope>
    <source>
        <strain evidence="5 6">SC-DP-2</strain>
    </source>
</reference>
<dbReference type="STRING" id="133381.A0A2T9ZAP8"/>
<dbReference type="GO" id="GO:0003684">
    <property type="term" value="F:damaged DNA binding"/>
    <property type="evidence" value="ECO:0007669"/>
    <property type="project" value="TreeGrafter"/>
</dbReference>
<protein>
    <recommendedName>
        <fullName evidence="4">Helicase ATP-binding domain-containing protein</fullName>
    </recommendedName>
</protein>
<dbReference type="EMBL" id="MBFS01000915">
    <property type="protein sequence ID" value="PVV01658.1"/>
    <property type="molecule type" value="Genomic_DNA"/>
</dbReference>
<dbReference type="PANTHER" id="PTHR11472:SF1">
    <property type="entry name" value="GENERAL TRANSCRIPTION AND DNA REPAIR FACTOR IIH HELICASE SUBUNIT XPD"/>
    <property type="match status" value="1"/>
</dbReference>
<evidence type="ECO:0000313" key="6">
    <source>
        <dbReference type="Proteomes" id="UP000245609"/>
    </source>
</evidence>
<dbReference type="GO" id="GO:0006366">
    <property type="term" value="P:transcription by RNA polymerase II"/>
    <property type="evidence" value="ECO:0007669"/>
    <property type="project" value="TreeGrafter"/>
</dbReference>
<organism evidence="5 6">
    <name type="scientific">Smittium megazygosporum</name>
    <dbReference type="NCBI Taxonomy" id="133381"/>
    <lineage>
        <taxon>Eukaryota</taxon>
        <taxon>Fungi</taxon>
        <taxon>Fungi incertae sedis</taxon>
        <taxon>Zoopagomycota</taxon>
        <taxon>Kickxellomycotina</taxon>
        <taxon>Harpellomycetes</taxon>
        <taxon>Harpellales</taxon>
        <taxon>Legeriomycetaceae</taxon>
        <taxon>Smittium</taxon>
    </lineage>
</organism>